<dbReference type="Pfam" id="PF01412">
    <property type="entry name" value="ArfGap"/>
    <property type="match status" value="1"/>
</dbReference>
<evidence type="ECO:0000256" key="2">
    <source>
        <dbReference type="ARBA" id="ARBA00022771"/>
    </source>
</evidence>
<evidence type="ECO:0000313" key="9">
    <source>
        <dbReference type="Proteomes" id="UP000737018"/>
    </source>
</evidence>
<dbReference type="PROSITE" id="PS50003">
    <property type="entry name" value="PH_DOMAIN"/>
    <property type="match status" value="1"/>
</dbReference>
<evidence type="ECO:0008006" key="10">
    <source>
        <dbReference type="Google" id="ProtNLM"/>
    </source>
</evidence>
<dbReference type="PANTHER" id="PTHR23180">
    <property type="entry name" value="CENTAURIN/ARF"/>
    <property type="match status" value="1"/>
</dbReference>
<dbReference type="InterPro" id="IPR038508">
    <property type="entry name" value="ArfGAP_dom_sf"/>
</dbReference>
<dbReference type="CDD" id="cd07606">
    <property type="entry name" value="BAR_SFC_plant"/>
    <property type="match status" value="1"/>
</dbReference>
<dbReference type="CDD" id="cd08204">
    <property type="entry name" value="ArfGap"/>
    <property type="match status" value="1"/>
</dbReference>
<dbReference type="InterPro" id="IPR004148">
    <property type="entry name" value="BAR_dom"/>
</dbReference>
<evidence type="ECO:0000256" key="1">
    <source>
        <dbReference type="ARBA" id="ARBA00022723"/>
    </source>
</evidence>
<keyword evidence="1" id="KW-0479">Metal-binding</keyword>
<dbReference type="Pfam" id="PF00169">
    <property type="entry name" value="PH"/>
    <property type="match status" value="1"/>
</dbReference>
<feature type="domain" description="PH" evidence="6">
    <location>
        <begin position="292"/>
        <end position="426"/>
    </location>
</feature>
<evidence type="ECO:0000259" key="7">
    <source>
        <dbReference type="PROSITE" id="PS50115"/>
    </source>
</evidence>
<organism evidence="8 9">
    <name type="scientific">Castanea mollissima</name>
    <name type="common">Chinese chestnut</name>
    <dbReference type="NCBI Taxonomy" id="60419"/>
    <lineage>
        <taxon>Eukaryota</taxon>
        <taxon>Viridiplantae</taxon>
        <taxon>Streptophyta</taxon>
        <taxon>Embryophyta</taxon>
        <taxon>Tracheophyta</taxon>
        <taxon>Spermatophyta</taxon>
        <taxon>Magnoliopsida</taxon>
        <taxon>eudicotyledons</taxon>
        <taxon>Gunneridae</taxon>
        <taxon>Pentapetalae</taxon>
        <taxon>rosids</taxon>
        <taxon>fabids</taxon>
        <taxon>Fagales</taxon>
        <taxon>Fagaceae</taxon>
        <taxon>Castanea</taxon>
    </lineage>
</organism>
<dbReference type="Pfam" id="PF12796">
    <property type="entry name" value="Ank_2"/>
    <property type="match status" value="1"/>
</dbReference>
<proteinExistence type="predicted"/>
<evidence type="ECO:0000313" key="8">
    <source>
        <dbReference type="EMBL" id="KAF3952976.1"/>
    </source>
</evidence>
<dbReference type="Gene3D" id="1.20.1270.60">
    <property type="entry name" value="Arfaptin homology (AH) domain/BAR domain"/>
    <property type="match status" value="1"/>
</dbReference>
<dbReference type="InterPro" id="IPR036770">
    <property type="entry name" value="Ankyrin_rpt-contain_sf"/>
</dbReference>
<dbReference type="AlphaFoldDB" id="A0A8J4VLK0"/>
<dbReference type="Pfam" id="PF16746">
    <property type="entry name" value="BAR_3"/>
    <property type="match status" value="1"/>
</dbReference>
<keyword evidence="9" id="KW-1185">Reference proteome</keyword>
<dbReference type="EMBL" id="JRKL02004275">
    <property type="protein sequence ID" value="KAF3952976.1"/>
    <property type="molecule type" value="Genomic_DNA"/>
</dbReference>
<dbReference type="SMART" id="SM00105">
    <property type="entry name" value="ArfGap"/>
    <property type="match status" value="1"/>
</dbReference>
<name>A0A8J4VLK0_9ROSI</name>
<dbReference type="PROSITE" id="PS50088">
    <property type="entry name" value="ANK_REPEAT"/>
    <property type="match status" value="2"/>
</dbReference>
<dbReference type="SUPFAM" id="SSF48403">
    <property type="entry name" value="Ankyrin repeat"/>
    <property type="match status" value="1"/>
</dbReference>
<dbReference type="InterPro" id="IPR027267">
    <property type="entry name" value="AH/BAR_dom_sf"/>
</dbReference>
<keyword evidence="3" id="KW-0862">Zinc</keyword>
<dbReference type="InterPro" id="IPR037278">
    <property type="entry name" value="ARFGAP/RecO"/>
</dbReference>
<dbReference type="Gene3D" id="1.25.40.20">
    <property type="entry name" value="Ankyrin repeat-containing domain"/>
    <property type="match status" value="1"/>
</dbReference>
<dbReference type="GO" id="GO:0008270">
    <property type="term" value="F:zinc ion binding"/>
    <property type="evidence" value="ECO:0007669"/>
    <property type="project" value="UniProtKB-KW"/>
</dbReference>
<dbReference type="SMART" id="SM00233">
    <property type="entry name" value="PH"/>
    <property type="match status" value="1"/>
</dbReference>
<feature type="repeat" description="ANK" evidence="4">
    <location>
        <begin position="661"/>
        <end position="693"/>
    </location>
</feature>
<dbReference type="PRINTS" id="PR00405">
    <property type="entry name" value="REVINTRACTNG"/>
</dbReference>
<dbReference type="SUPFAM" id="SSF57863">
    <property type="entry name" value="ArfGap/RecO-like zinc finger"/>
    <property type="match status" value="1"/>
</dbReference>
<dbReference type="OrthoDB" id="194358at2759"/>
<keyword evidence="4" id="KW-0040">ANK repeat</keyword>
<dbReference type="PROSITE" id="PS50115">
    <property type="entry name" value="ARFGAP"/>
    <property type="match status" value="1"/>
</dbReference>
<dbReference type="InterPro" id="IPR001164">
    <property type="entry name" value="ArfGAP_dom"/>
</dbReference>
<dbReference type="InterPro" id="IPR045258">
    <property type="entry name" value="ACAP1/2/3-like"/>
</dbReference>
<evidence type="ECO:0000256" key="3">
    <source>
        <dbReference type="ARBA" id="ARBA00022833"/>
    </source>
</evidence>
<dbReference type="InterPro" id="IPR002110">
    <property type="entry name" value="Ankyrin_rpt"/>
</dbReference>
<dbReference type="InterPro" id="IPR011993">
    <property type="entry name" value="PH-like_dom_sf"/>
</dbReference>
<dbReference type="CDD" id="cd13250">
    <property type="entry name" value="PH_ACAP"/>
    <property type="match status" value="1"/>
</dbReference>
<keyword evidence="2 5" id="KW-0863">Zinc-finger</keyword>
<dbReference type="GO" id="GO:0005096">
    <property type="term" value="F:GTPase activator activity"/>
    <property type="evidence" value="ECO:0007669"/>
    <property type="project" value="InterPro"/>
</dbReference>
<dbReference type="SUPFAM" id="SSF50729">
    <property type="entry name" value="PH domain-like"/>
    <property type="match status" value="1"/>
</dbReference>
<reference evidence="8" key="1">
    <citation type="submission" date="2020-03" db="EMBL/GenBank/DDBJ databases">
        <title>Castanea mollissima Vanexum genome sequencing.</title>
        <authorList>
            <person name="Staton M."/>
        </authorList>
    </citation>
    <scope>NUCLEOTIDE SEQUENCE</scope>
    <source>
        <tissue evidence="8">Leaf</tissue>
    </source>
</reference>
<dbReference type="InterPro" id="IPR001849">
    <property type="entry name" value="PH_domain"/>
</dbReference>
<dbReference type="Gene3D" id="1.10.220.150">
    <property type="entry name" value="Arf GTPase activating protein"/>
    <property type="match status" value="1"/>
</dbReference>
<dbReference type="SMART" id="SM00248">
    <property type="entry name" value="ANK"/>
    <property type="match status" value="1"/>
</dbReference>
<evidence type="ECO:0000256" key="5">
    <source>
        <dbReference type="PROSITE-ProRule" id="PRU00288"/>
    </source>
</evidence>
<dbReference type="PROSITE" id="PS50297">
    <property type="entry name" value="ANK_REP_REGION"/>
    <property type="match status" value="2"/>
</dbReference>
<evidence type="ECO:0000256" key="4">
    <source>
        <dbReference type="PROSITE-ProRule" id="PRU00023"/>
    </source>
</evidence>
<sequence>MGAFIKLDDSPMFLKQIYSLEQTTDVLKDRCQRLYQGSKKLMAALGEACIGDETFADSLEAFGGGLDDPVSVSIGGPVLSKFITAFHELATYKELLRSQVEHVLIDRLMHFMTVDLEDAKESRRRFDKAVHAYDQAREKFVSLKKNTREDIVAELEEDLQNSKSAFERSRFNLVNALMNIEAKKKYEFLESISAIMDGHLRYFKLGYELLSQMEPFIHQVLTYAQQSKEMANVEQDKLAKRIQEYRTQAELDNMRASSSLEHSAGTDSIHVVGMSPYKNVEAIMQSTNGEVQTSKQGYLLKRSSSLRGDWKRRFFVLDSQGTLSYYRMKGTKPVVSQSYHYTRSAESNSSMFGRFRSRHNRTASLSEEILSCRTVDLHTSTIKMDAEDMDLRLCFRIISPLKTYTLQAENEADKMEWINKITGAIASLFNSHFLQQPHPGKKHVENSHSICGASVNVQSLECSTPEPDWASLNLGILLCIECSGVHRNLGVHISKVRSLTLDVKVWEPTVLDLFQNLGNSFCNSVWEGLLLLENERIDESSAMISSVTKPCPKDPNYVREKYIQAKYVEKLLVIRGVIEAGTLSYATNIWQAVKNNNLREVYRLIVMSDVSLINTTFDHVDGVNLYHHVDAQDSDAIERKQCDPADCDRIKDSSEPANCLQGCSLLHLACDCSYPLMVELLLQFGADINMRDFHGRTPLHLCISRGNNPLAKVLLR</sequence>
<dbReference type="GO" id="GO:0005737">
    <property type="term" value="C:cytoplasm"/>
    <property type="evidence" value="ECO:0007669"/>
    <property type="project" value="InterPro"/>
</dbReference>
<dbReference type="SUPFAM" id="SSF103657">
    <property type="entry name" value="BAR/IMD domain-like"/>
    <property type="match status" value="1"/>
</dbReference>
<dbReference type="Gene3D" id="2.30.29.30">
    <property type="entry name" value="Pleckstrin-homology domain (PH domain)/Phosphotyrosine-binding domain (PTB)"/>
    <property type="match status" value="1"/>
</dbReference>
<dbReference type="SMART" id="SM00721">
    <property type="entry name" value="BAR"/>
    <property type="match status" value="1"/>
</dbReference>
<protein>
    <recommendedName>
        <fullName evidence="10">ADP-ribosylation factor GTPase-activating protein AGD4-like</fullName>
    </recommendedName>
</protein>
<evidence type="ECO:0000259" key="6">
    <source>
        <dbReference type="PROSITE" id="PS50003"/>
    </source>
</evidence>
<feature type="domain" description="Arf-GAP" evidence="7">
    <location>
        <begin position="441"/>
        <end position="573"/>
    </location>
</feature>
<comment type="caution">
    <text evidence="8">The sequence shown here is derived from an EMBL/GenBank/DDBJ whole genome shotgun (WGS) entry which is preliminary data.</text>
</comment>
<dbReference type="PANTHER" id="PTHR23180:SF244">
    <property type="entry name" value="ADP-RIBOSYLATION FACTOR GTPASE-ACTIVATING PROTEIN AGD2"/>
    <property type="match status" value="1"/>
</dbReference>
<dbReference type="Proteomes" id="UP000737018">
    <property type="component" value="Unassembled WGS sequence"/>
</dbReference>
<gene>
    <name evidence="8" type="ORF">CMV_021530</name>
</gene>
<feature type="non-terminal residue" evidence="8">
    <location>
        <position position="1"/>
    </location>
</feature>
<accession>A0A8J4VLK0</accession>
<feature type="repeat" description="ANK" evidence="4">
    <location>
        <begin position="694"/>
        <end position="716"/>
    </location>
</feature>
<dbReference type="InterPro" id="IPR035670">
    <property type="entry name" value="AGD1/2/3/4_BAR_plant"/>
</dbReference>